<dbReference type="InterPro" id="IPR013087">
    <property type="entry name" value="Znf_C2H2_type"/>
</dbReference>
<feature type="region of interest" description="Disordered" evidence="2">
    <location>
        <begin position="543"/>
        <end position="566"/>
    </location>
</feature>
<feature type="compositionally biased region" description="Basic and acidic residues" evidence="2">
    <location>
        <begin position="328"/>
        <end position="345"/>
    </location>
</feature>
<feature type="region of interest" description="Disordered" evidence="2">
    <location>
        <begin position="427"/>
        <end position="529"/>
    </location>
</feature>
<feature type="compositionally biased region" description="Basic and acidic residues" evidence="2">
    <location>
        <begin position="376"/>
        <end position="398"/>
    </location>
</feature>
<gene>
    <name evidence="4" type="ORF">PYX00_005487</name>
</gene>
<dbReference type="EMBL" id="JARGDH010000003">
    <property type="protein sequence ID" value="KAL0272565.1"/>
    <property type="molecule type" value="Genomic_DNA"/>
</dbReference>
<evidence type="ECO:0000259" key="3">
    <source>
        <dbReference type="PROSITE" id="PS50157"/>
    </source>
</evidence>
<feature type="compositionally biased region" description="Polar residues" evidence="2">
    <location>
        <begin position="548"/>
        <end position="566"/>
    </location>
</feature>
<dbReference type="EMBL" id="JARGDH010000003">
    <property type="protein sequence ID" value="KAL0272563.1"/>
    <property type="molecule type" value="Genomic_DNA"/>
</dbReference>
<dbReference type="EMBL" id="JARGDH010000003">
    <property type="protein sequence ID" value="KAL0272566.1"/>
    <property type="molecule type" value="Genomic_DNA"/>
</dbReference>
<evidence type="ECO:0000313" key="4">
    <source>
        <dbReference type="EMBL" id="KAL0272563.1"/>
    </source>
</evidence>
<feature type="domain" description="C2H2-type" evidence="3">
    <location>
        <begin position="890"/>
        <end position="912"/>
    </location>
</feature>
<keyword evidence="1" id="KW-0863">Zinc-finger</keyword>
<comment type="caution">
    <text evidence="4">The sequence shown here is derived from an EMBL/GenBank/DDBJ whole genome shotgun (WGS) entry which is preliminary data.</text>
</comment>
<feature type="compositionally biased region" description="Polar residues" evidence="2">
    <location>
        <begin position="463"/>
        <end position="475"/>
    </location>
</feature>
<feature type="region of interest" description="Disordered" evidence="2">
    <location>
        <begin position="802"/>
        <end position="865"/>
    </location>
</feature>
<feature type="region of interest" description="Disordered" evidence="2">
    <location>
        <begin position="303"/>
        <end position="415"/>
    </location>
</feature>
<evidence type="ECO:0000256" key="1">
    <source>
        <dbReference type="PROSITE-ProRule" id="PRU00042"/>
    </source>
</evidence>
<name>A0AAW2HSI9_9NEOP</name>
<dbReference type="SMART" id="SM00355">
    <property type="entry name" value="ZnF_C2H2"/>
    <property type="match status" value="3"/>
</dbReference>
<evidence type="ECO:0000256" key="2">
    <source>
        <dbReference type="SAM" id="MobiDB-lite"/>
    </source>
</evidence>
<keyword evidence="1" id="KW-0479">Metal-binding</keyword>
<dbReference type="EMBL" id="JARGDH010000003">
    <property type="protein sequence ID" value="KAL0272564.1"/>
    <property type="molecule type" value="Genomic_DNA"/>
</dbReference>
<reference evidence="4" key="1">
    <citation type="journal article" date="2024" name="Gigascience">
        <title>Chromosome-level genome of the poultry shaft louse Menopon gallinae provides insight into the host-switching and adaptive evolution of parasitic lice.</title>
        <authorList>
            <person name="Xu Y."/>
            <person name="Ma L."/>
            <person name="Liu S."/>
            <person name="Liang Y."/>
            <person name="Liu Q."/>
            <person name="He Z."/>
            <person name="Tian L."/>
            <person name="Duan Y."/>
            <person name="Cai W."/>
            <person name="Li H."/>
            <person name="Song F."/>
        </authorList>
    </citation>
    <scope>NUCLEOTIDE SEQUENCE</scope>
    <source>
        <strain evidence="4">Cailab_2023a</strain>
    </source>
</reference>
<dbReference type="GO" id="GO:0008270">
    <property type="term" value="F:zinc ion binding"/>
    <property type="evidence" value="ECO:0007669"/>
    <property type="project" value="UniProtKB-KW"/>
</dbReference>
<dbReference type="Pfam" id="PF00096">
    <property type="entry name" value="zf-C2H2"/>
    <property type="match status" value="1"/>
</dbReference>
<accession>A0AAW2HSI9</accession>
<protein>
    <recommendedName>
        <fullName evidence="3">C2H2-type domain-containing protein</fullName>
    </recommendedName>
</protein>
<dbReference type="PROSITE" id="PS50157">
    <property type="entry name" value="ZINC_FINGER_C2H2_2"/>
    <property type="match status" value="1"/>
</dbReference>
<proteinExistence type="predicted"/>
<dbReference type="SUPFAM" id="SSF57667">
    <property type="entry name" value="beta-beta-alpha zinc fingers"/>
    <property type="match status" value="1"/>
</dbReference>
<dbReference type="EMBL" id="JARGDH010000003">
    <property type="protein sequence ID" value="KAL0272562.1"/>
    <property type="molecule type" value="Genomic_DNA"/>
</dbReference>
<feature type="region of interest" description="Disordered" evidence="2">
    <location>
        <begin position="262"/>
        <end position="288"/>
    </location>
</feature>
<dbReference type="Gene3D" id="3.30.160.60">
    <property type="entry name" value="Classic Zinc Finger"/>
    <property type="match status" value="1"/>
</dbReference>
<feature type="compositionally biased region" description="Basic residues" evidence="2">
    <location>
        <begin position="362"/>
        <end position="375"/>
    </location>
</feature>
<feature type="compositionally biased region" description="Polar residues" evidence="2">
    <location>
        <begin position="262"/>
        <end position="278"/>
    </location>
</feature>
<keyword evidence="1" id="KW-0862">Zinc</keyword>
<organism evidence="4">
    <name type="scientific">Menopon gallinae</name>
    <name type="common">poultry shaft louse</name>
    <dbReference type="NCBI Taxonomy" id="328185"/>
    <lineage>
        <taxon>Eukaryota</taxon>
        <taxon>Metazoa</taxon>
        <taxon>Ecdysozoa</taxon>
        <taxon>Arthropoda</taxon>
        <taxon>Hexapoda</taxon>
        <taxon>Insecta</taxon>
        <taxon>Pterygota</taxon>
        <taxon>Neoptera</taxon>
        <taxon>Paraneoptera</taxon>
        <taxon>Psocodea</taxon>
        <taxon>Troctomorpha</taxon>
        <taxon>Phthiraptera</taxon>
        <taxon>Amblycera</taxon>
        <taxon>Menoponidae</taxon>
        <taxon>Menopon</taxon>
    </lineage>
</organism>
<sequence length="1031" mass="112931">MSLAPDSDQFGELCCDQCHFKKFPTKNEYKLHYLAHKSEPTVKLVRLSEYSLGKLKHHSYRVNNGVARRTKHHVSPLKISLKKQKGTTQFEVIRKKPNREKVGGLSGEDSRRENEILKPKTESSANVEVNIGKRDVEGNNLLERFGANISITRKSSGLPVQQVKEESQLRLDDNDNVNKDISGKLSQDEVLERLLTSGVSVAKQNSILEPSTEGAKIPKIVNVFSTTNAEEVKKDQNAEDEKKNNKTLILKKLSDLGFTLVPKTSNRTDIDDQTTANDSAEKENKLQKTHVVKSTDLQIYLNSKNGSESASGEPKKNSKSDSVNVKEGSGKAEERSTGSVKKGELGTEEGNVKQSDSGMQVPKKHVRVKNSKVSKKNIETERRDSQKEEEGDEEHKTNAVDGRAASGTSEGAEDNLEDLKQKLTTINTVLNPEGKGNDAKMGVNSSPTEQLTPDFMVPKAGSASPTLSHPDSQFANPEESLNRAQDEGDCTVLLGSPAHEEENGESSRYSDDGFRPESFTEENNGTDTQGDEVAVAFSALQNEDQRIDQPQQDPLMTPESTQSNGESLNQNFLHNFLNDSQPSQANIQPEGSEFMALERLGQVSGLDGQSNFDMNSSDPSTPMEQLSQQVQRLPNPPQINVIPQHQMQAPQPPQLHTGLPPMSQQSNSFDTLSHIQPPMPPPLYQGYNMYNQNFPTQGPQQLPPRPPMMPQRPQIQARSFQSMAAPRPRHRSYPMKRNAVRMSGPSDVPPKQRRMEANMQARTQAANLNTTPKIPSGITITASKKNLDASKVANVLASRGITVTPSPARQPSPANRSQPRSNPVLNIGPGVSITTNSSRGSGGGFAVPSPRKSSPIVNPDVERPERCATVDLTLDDDPPPQMKSRSGLRFPCNQCTIVFPTSSALEAHKASHRTAGTLPFKCDKCTAQYPNAQGLQHHRAMFHKSKLSPPELAIPIVDLNHPGARDQLAKCGVHGFLPLSQLQGHSLGYFGVPVIHLDSTKEKAITNLNTLGAANVLVLGKMKTLVPPSIR</sequence>
<dbReference type="InterPro" id="IPR036236">
    <property type="entry name" value="Znf_C2H2_sf"/>
</dbReference>
<dbReference type="PROSITE" id="PS00028">
    <property type="entry name" value="ZINC_FINGER_C2H2_1"/>
    <property type="match status" value="2"/>
</dbReference>
<feature type="compositionally biased region" description="Polar residues" evidence="2">
    <location>
        <begin position="802"/>
        <end position="824"/>
    </location>
</feature>
<dbReference type="AlphaFoldDB" id="A0AAW2HSI9"/>